<reference evidence="3" key="1">
    <citation type="submission" date="2016-11" db="UniProtKB">
        <authorList>
            <consortium name="WormBaseParasite"/>
        </authorList>
    </citation>
    <scope>IDENTIFICATION</scope>
</reference>
<dbReference type="WBParaSite" id="Hba_03312">
    <property type="protein sequence ID" value="Hba_03312"/>
    <property type="gene ID" value="Hba_03312"/>
</dbReference>
<keyword evidence="2" id="KW-1185">Reference proteome</keyword>
<dbReference type="AlphaFoldDB" id="A0A1I7WEH5"/>
<dbReference type="Proteomes" id="UP000095283">
    <property type="component" value="Unplaced"/>
</dbReference>
<evidence type="ECO:0000256" key="1">
    <source>
        <dbReference type="SAM" id="Phobius"/>
    </source>
</evidence>
<protein>
    <submittedName>
        <fullName evidence="3">C-type lectin domain-containing protein</fullName>
    </submittedName>
</protein>
<accession>A0A1I7WEH5</accession>
<organism evidence="2 3">
    <name type="scientific">Heterorhabditis bacteriophora</name>
    <name type="common">Entomopathogenic nematode worm</name>
    <dbReference type="NCBI Taxonomy" id="37862"/>
    <lineage>
        <taxon>Eukaryota</taxon>
        <taxon>Metazoa</taxon>
        <taxon>Ecdysozoa</taxon>
        <taxon>Nematoda</taxon>
        <taxon>Chromadorea</taxon>
        <taxon>Rhabditida</taxon>
        <taxon>Rhabditina</taxon>
        <taxon>Rhabditomorpha</taxon>
        <taxon>Strongyloidea</taxon>
        <taxon>Heterorhabditidae</taxon>
        <taxon>Heterorhabditis</taxon>
    </lineage>
</organism>
<sequence>MAISLTGACWDTCFDRHPKNWQQSGRTSNRNDRRSKVLMVGFLFIERFRIPFSKDDCLFKTAHSSFRKNINYTPGKLLRDPNGATVFHANISETDASRRCQNMNTYQADARSQERIGSFVNTPCEIEVNEKGMPEITLLEDVNSMPKRKQFFLSKSNVFRVKERHLHSYISRSEGFQIIVKQKKDNRNDFVTISKTRTDRVKATVNGYVIVVKNCTRYQIKHFIKELEPESEGTRSQPVEASVLVKSILSGKLPANICKENSLLLYSISTVLLTFLISQTLKLVKLPVQVFIAALTRGQKWLNGILWVKGLMVLVLVLIVIVGVRAGKVHLVGTDGGGTGLKVNCSAGKETSEEASITVGILIFQDLISEFQVVFVKVRIRSFLNNLVYQSRGGHSYVTPGTSGKKGGIQNGFFEKYEKPDNVNKKDCSVYMLRKSTFNSLKCHQDSSDVLPVFSLGPILFNTS</sequence>
<name>A0A1I7WEH5_HETBA</name>
<feature type="transmembrane region" description="Helical" evidence="1">
    <location>
        <begin position="305"/>
        <end position="324"/>
    </location>
</feature>
<proteinExistence type="predicted"/>
<evidence type="ECO:0000313" key="2">
    <source>
        <dbReference type="Proteomes" id="UP000095283"/>
    </source>
</evidence>
<keyword evidence="1" id="KW-0812">Transmembrane</keyword>
<keyword evidence="1" id="KW-0472">Membrane</keyword>
<evidence type="ECO:0000313" key="3">
    <source>
        <dbReference type="WBParaSite" id="Hba_03312"/>
    </source>
</evidence>
<feature type="transmembrane region" description="Helical" evidence="1">
    <location>
        <begin position="263"/>
        <end position="284"/>
    </location>
</feature>
<keyword evidence="1" id="KW-1133">Transmembrane helix</keyword>